<dbReference type="SUPFAM" id="SSF48452">
    <property type="entry name" value="TPR-like"/>
    <property type="match status" value="1"/>
</dbReference>
<feature type="domain" description="Suppressor of forked" evidence="5">
    <location>
        <begin position="5"/>
        <end position="60"/>
    </location>
</feature>
<evidence type="ECO:0000256" key="4">
    <source>
        <dbReference type="SAM" id="MobiDB-lite"/>
    </source>
</evidence>
<gene>
    <name evidence="6" type="ORF">HYC85_009573</name>
</gene>
<dbReference type="SMART" id="SM00386">
    <property type="entry name" value="HAT"/>
    <property type="match status" value="1"/>
</dbReference>
<evidence type="ECO:0000313" key="7">
    <source>
        <dbReference type="Proteomes" id="UP000593564"/>
    </source>
</evidence>
<evidence type="ECO:0000256" key="3">
    <source>
        <dbReference type="ARBA" id="ARBA00023242"/>
    </source>
</evidence>
<dbReference type="InterPro" id="IPR003107">
    <property type="entry name" value="HAT"/>
</dbReference>
<evidence type="ECO:0000313" key="6">
    <source>
        <dbReference type="EMBL" id="KAF5951629.1"/>
    </source>
</evidence>
<keyword evidence="3" id="KW-0539">Nucleus</keyword>
<reference evidence="7" key="1">
    <citation type="journal article" date="2020" name="Nat. Commun.">
        <title>Genome assembly of wild tea tree DASZ reveals pedigree and selection history of tea varieties.</title>
        <authorList>
            <person name="Zhang W."/>
            <person name="Zhang Y."/>
            <person name="Qiu H."/>
            <person name="Guo Y."/>
            <person name="Wan H."/>
            <person name="Zhang X."/>
            <person name="Scossa F."/>
            <person name="Alseekh S."/>
            <person name="Zhang Q."/>
            <person name="Wang P."/>
            <person name="Xu L."/>
            <person name="Schmidt M.H."/>
            <person name="Jia X."/>
            <person name="Li D."/>
            <person name="Zhu A."/>
            <person name="Guo F."/>
            <person name="Chen W."/>
            <person name="Ni D."/>
            <person name="Usadel B."/>
            <person name="Fernie A.R."/>
            <person name="Wen W."/>
        </authorList>
    </citation>
    <scope>NUCLEOTIDE SEQUENCE [LARGE SCALE GENOMIC DNA]</scope>
    <source>
        <strain evidence="7">cv. G240</strain>
    </source>
</reference>
<keyword evidence="2" id="KW-0677">Repeat</keyword>
<evidence type="ECO:0000256" key="2">
    <source>
        <dbReference type="ARBA" id="ARBA00022737"/>
    </source>
</evidence>
<dbReference type="PANTHER" id="PTHR19980:SF0">
    <property type="entry name" value="CLEAVAGE STIMULATION FACTOR SUBUNIT 3"/>
    <property type="match status" value="1"/>
</dbReference>
<evidence type="ECO:0000256" key="1">
    <source>
        <dbReference type="ARBA" id="ARBA00004123"/>
    </source>
</evidence>
<dbReference type="AlphaFoldDB" id="A0A7J7HFZ7"/>
<proteinExistence type="predicted"/>
<comment type="subcellular location">
    <subcellularLocation>
        <location evidence="1">Nucleus</location>
    </subcellularLocation>
</comment>
<dbReference type="Proteomes" id="UP000593564">
    <property type="component" value="Unassembled WGS sequence"/>
</dbReference>
<comment type="caution">
    <text evidence="6">The sequence shown here is derived from an EMBL/GenBank/DDBJ whole genome shotgun (WGS) entry which is preliminary data.</text>
</comment>
<dbReference type="InterPro" id="IPR045243">
    <property type="entry name" value="Rna14-like"/>
</dbReference>
<feature type="region of interest" description="Disordered" evidence="4">
    <location>
        <begin position="266"/>
        <end position="341"/>
    </location>
</feature>
<keyword evidence="7" id="KW-1185">Reference proteome</keyword>
<dbReference type="PANTHER" id="PTHR19980">
    <property type="entry name" value="RNA CLEAVAGE STIMULATION FACTOR"/>
    <property type="match status" value="1"/>
</dbReference>
<dbReference type="Gene3D" id="1.25.40.10">
    <property type="entry name" value="Tetratricopeptide repeat domain"/>
    <property type="match status" value="1"/>
</dbReference>
<evidence type="ECO:0000259" key="5">
    <source>
        <dbReference type="Pfam" id="PF05843"/>
    </source>
</evidence>
<sequence>MNHMIATYADFLSRLNDDRNIRALFERALSSLPPEESVEVWKRFTQFEQTYGDLASMLKVVPYLDASSLCIFLDYYRLSFTIVLLTQVEQRRKEALSRTGEESQSALESSLQDVVSRYSFMDLWPCSSKDLDHLARQEWLSKNVNKKTEKSALANGAVFVDRGSSGLTTNSNQSAKVVYPDTSRMVIYDPRQKAGPSAPGLPAVSSTLTASSVVLTGGGTPNTPNEFLKATPPALLAFIANLPAVEGPAPDIDFVLSICLQSNIPTGQTGKSVNPSTQLQTGPAPSTSDLSGSSKPHPVPSGSSFKTTRDRKRRDADSMSKPLPPGKMMKPRPSKASHSQEMFLGYANYKRLEVLHSQTGSTSYGSAFSGELSGSTG</sequence>
<dbReference type="GO" id="GO:0003729">
    <property type="term" value="F:mRNA binding"/>
    <property type="evidence" value="ECO:0007669"/>
    <property type="project" value="TreeGrafter"/>
</dbReference>
<dbReference type="GO" id="GO:0031124">
    <property type="term" value="P:mRNA 3'-end processing"/>
    <property type="evidence" value="ECO:0007669"/>
    <property type="project" value="InterPro"/>
</dbReference>
<dbReference type="InterPro" id="IPR008847">
    <property type="entry name" value="Suf"/>
</dbReference>
<feature type="compositionally biased region" description="Polar residues" evidence="4">
    <location>
        <begin position="266"/>
        <end position="294"/>
    </location>
</feature>
<dbReference type="GO" id="GO:0005634">
    <property type="term" value="C:nucleus"/>
    <property type="evidence" value="ECO:0007669"/>
    <property type="project" value="UniProtKB-SubCell"/>
</dbReference>
<organism evidence="6 7">
    <name type="scientific">Camellia sinensis</name>
    <name type="common">Tea plant</name>
    <name type="synonym">Thea sinensis</name>
    <dbReference type="NCBI Taxonomy" id="4442"/>
    <lineage>
        <taxon>Eukaryota</taxon>
        <taxon>Viridiplantae</taxon>
        <taxon>Streptophyta</taxon>
        <taxon>Embryophyta</taxon>
        <taxon>Tracheophyta</taxon>
        <taxon>Spermatophyta</taxon>
        <taxon>Magnoliopsida</taxon>
        <taxon>eudicotyledons</taxon>
        <taxon>Gunneridae</taxon>
        <taxon>Pentapetalae</taxon>
        <taxon>asterids</taxon>
        <taxon>Ericales</taxon>
        <taxon>Theaceae</taxon>
        <taxon>Camellia</taxon>
    </lineage>
</organism>
<accession>A0A7J7HFZ7</accession>
<dbReference type="EMBL" id="JACBKZ010000004">
    <property type="protein sequence ID" value="KAF5951629.1"/>
    <property type="molecule type" value="Genomic_DNA"/>
</dbReference>
<dbReference type="InterPro" id="IPR011990">
    <property type="entry name" value="TPR-like_helical_dom_sf"/>
</dbReference>
<dbReference type="Pfam" id="PF05843">
    <property type="entry name" value="Suf"/>
    <property type="match status" value="1"/>
</dbReference>
<protein>
    <recommendedName>
        <fullName evidence="5">Suppressor of forked domain-containing protein</fullName>
    </recommendedName>
</protein>
<name>A0A7J7HFZ7_CAMSI</name>
<reference evidence="6 7" key="2">
    <citation type="submission" date="2020-07" db="EMBL/GenBank/DDBJ databases">
        <title>Genome assembly of wild tea tree DASZ reveals pedigree and selection history of tea varieties.</title>
        <authorList>
            <person name="Zhang W."/>
        </authorList>
    </citation>
    <scope>NUCLEOTIDE SEQUENCE [LARGE SCALE GENOMIC DNA]</scope>
    <source>
        <strain evidence="7">cv. G240</strain>
        <tissue evidence="6">Leaf</tissue>
    </source>
</reference>